<evidence type="ECO:0000313" key="2">
    <source>
        <dbReference type="Proteomes" id="UP001152622"/>
    </source>
</evidence>
<keyword evidence="2" id="KW-1185">Reference proteome</keyword>
<sequence length="155" mass="17255">MKNIHGAVFSLWLAEDILIDEFFGKTSPGHTWRDGRHTGCVMKESRHVTSVSPVEEHEETSQGLLATRSHPGTSAVHKMQALPLQSAPKSSSIADDHQLDSLEEQGWVSLDRMSHVQMQPIYGNTGNYVESAALERRVSARKRFAIGHHECPWSG</sequence>
<dbReference type="EMBL" id="JAINUF010000012">
    <property type="protein sequence ID" value="KAJ8345902.1"/>
    <property type="molecule type" value="Genomic_DNA"/>
</dbReference>
<evidence type="ECO:0000313" key="1">
    <source>
        <dbReference type="EMBL" id="KAJ8345902.1"/>
    </source>
</evidence>
<name>A0A9Q1EVS7_SYNKA</name>
<comment type="caution">
    <text evidence="1">The sequence shown here is derived from an EMBL/GenBank/DDBJ whole genome shotgun (WGS) entry which is preliminary data.</text>
</comment>
<reference evidence="1" key="1">
    <citation type="journal article" date="2023" name="Science">
        <title>Genome structures resolve the early diversification of teleost fishes.</title>
        <authorList>
            <person name="Parey E."/>
            <person name="Louis A."/>
            <person name="Montfort J."/>
            <person name="Bouchez O."/>
            <person name="Roques C."/>
            <person name="Iampietro C."/>
            <person name="Lluch J."/>
            <person name="Castinel A."/>
            <person name="Donnadieu C."/>
            <person name="Desvignes T."/>
            <person name="Floi Bucao C."/>
            <person name="Jouanno E."/>
            <person name="Wen M."/>
            <person name="Mejri S."/>
            <person name="Dirks R."/>
            <person name="Jansen H."/>
            <person name="Henkel C."/>
            <person name="Chen W.J."/>
            <person name="Zahm M."/>
            <person name="Cabau C."/>
            <person name="Klopp C."/>
            <person name="Thompson A.W."/>
            <person name="Robinson-Rechavi M."/>
            <person name="Braasch I."/>
            <person name="Lecointre G."/>
            <person name="Bobe J."/>
            <person name="Postlethwait J.H."/>
            <person name="Berthelot C."/>
            <person name="Roest Crollius H."/>
            <person name="Guiguen Y."/>
        </authorList>
    </citation>
    <scope>NUCLEOTIDE SEQUENCE</scope>
    <source>
        <strain evidence="1">WJC10195</strain>
    </source>
</reference>
<organism evidence="1 2">
    <name type="scientific">Synaphobranchus kaupii</name>
    <name type="common">Kaup's arrowtooth eel</name>
    <dbReference type="NCBI Taxonomy" id="118154"/>
    <lineage>
        <taxon>Eukaryota</taxon>
        <taxon>Metazoa</taxon>
        <taxon>Chordata</taxon>
        <taxon>Craniata</taxon>
        <taxon>Vertebrata</taxon>
        <taxon>Euteleostomi</taxon>
        <taxon>Actinopterygii</taxon>
        <taxon>Neopterygii</taxon>
        <taxon>Teleostei</taxon>
        <taxon>Anguilliformes</taxon>
        <taxon>Synaphobranchidae</taxon>
        <taxon>Synaphobranchus</taxon>
    </lineage>
</organism>
<proteinExistence type="predicted"/>
<accession>A0A9Q1EVS7</accession>
<protein>
    <submittedName>
        <fullName evidence="1">Uncharacterized protein</fullName>
    </submittedName>
</protein>
<dbReference type="Proteomes" id="UP001152622">
    <property type="component" value="Chromosome 12"/>
</dbReference>
<dbReference type="AlphaFoldDB" id="A0A9Q1EVS7"/>
<gene>
    <name evidence="1" type="ORF">SKAU_G00300950</name>
</gene>